<gene>
    <name evidence="3" type="ORF">FPZ54_12300</name>
</gene>
<reference evidence="3 4" key="1">
    <citation type="submission" date="2019-07" db="EMBL/GenBank/DDBJ databases">
        <title>Sphingomonas alkalisoli sp. nov., isolated from rhizosphere soil of Suaedae salsa.</title>
        <authorList>
            <person name="Zhang H."/>
            <person name="Xu L."/>
            <person name="Zhang J.-X."/>
            <person name="Sun J.-Q."/>
        </authorList>
    </citation>
    <scope>NUCLEOTIDE SEQUENCE [LARGE SCALE GENOMIC DNA]</scope>
    <source>
        <strain evidence="3 4">XS-10</strain>
    </source>
</reference>
<feature type="region of interest" description="Disordered" evidence="1">
    <location>
        <begin position="1"/>
        <end position="51"/>
    </location>
</feature>
<feature type="compositionally biased region" description="Low complexity" evidence="1">
    <location>
        <begin position="40"/>
        <end position="51"/>
    </location>
</feature>
<evidence type="ECO:0000313" key="3">
    <source>
        <dbReference type="EMBL" id="QDX28256.1"/>
    </source>
</evidence>
<dbReference type="EMBL" id="CP042239">
    <property type="protein sequence ID" value="QDX28256.1"/>
    <property type="molecule type" value="Genomic_DNA"/>
</dbReference>
<protein>
    <submittedName>
        <fullName evidence="3">Thermonuclease family protein</fullName>
    </submittedName>
</protein>
<dbReference type="AlphaFoldDB" id="A0A518RLE1"/>
<name>A0A518RLE1_9SPHN</name>
<feature type="compositionally biased region" description="Polar residues" evidence="1">
    <location>
        <begin position="1"/>
        <end position="10"/>
    </location>
</feature>
<evidence type="ECO:0000256" key="1">
    <source>
        <dbReference type="SAM" id="MobiDB-lite"/>
    </source>
</evidence>
<dbReference type="InterPro" id="IPR035437">
    <property type="entry name" value="SNase_OB-fold_sf"/>
</dbReference>
<dbReference type="Proteomes" id="UP000318055">
    <property type="component" value="Chromosome"/>
</dbReference>
<dbReference type="OrthoDB" id="7469880at2"/>
<dbReference type="Pfam" id="PF00565">
    <property type="entry name" value="SNase"/>
    <property type="match status" value="1"/>
</dbReference>
<organism evidence="3 4">
    <name type="scientific">Sphingomonas suaedae</name>
    <dbReference type="NCBI Taxonomy" id="2599297"/>
    <lineage>
        <taxon>Bacteria</taxon>
        <taxon>Pseudomonadati</taxon>
        <taxon>Pseudomonadota</taxon>
        <taxon>Alphaproteobacteria</taxon>
        <taxon>Sphingomonadales</taxon>
        <taxon>Sphingomonadaceae</taxon>
        <taxon>Sphingomonas</taxon>
    </lineage>
</organism>
<dbReference type="PROSITE" id="PS50830">
    <property type="entry name" value="TNASE_3"/>
    <property type="match status" value="1"/>
</dbReference>
<feature type="compositionally biased region" description="Basic and acidic residues" evidence="1">
    <location>
        <begin position="13"/>
        <end position="33"/>
    </location>
</feature>
<proteinExistence type="predicted"/>
<accession>A0A518RLE1</accession>
<keyword evidence="4" id="KW-1185">Reference proteome</keyword>
<dbReference type="KEGG" id="ssua:FPZ54_12300"/>
<sequence>MLPATPSSGGDLTRLERVEPESWAESRRSRDILIDQEGAPPSTYDSSDSTPPARIAFGFCHSGGGRNCVVDGDTFRMGGQRIRIADIDTPETHPPRCAREAELGAAATRRLHALLNGGAVSLRAIDRDADRYGRKLRLVEVDGQGVGAKLIAEGLARPYRGARMGWCG</sequence>
<feature type="domain" description="TNase-like" evidence="2">
    <location>
        <begin position="69"/>
        <end position="160"/>
    </location>
</feature>
<dbReference type="InterPro" id="IPR016071">
    <property type="entry name" value="Staphylococal_nuclease_OB-fold"/>
</dbReference>
<evidence type="ECO:0000313" key="4">
    <source>
        <dbReference type="Proteomes" id="UP000318055"/>
    </source>
</evidence>
<dbReference type="SUPFAM" id="SSF50199">
    <property type="entry name" value="Staphylococcal nuclease"/>
    <property type="match status" value="1"/>
</dbReference>
<evidence type="ECO:0000259" key="2">
    <source>
        <dbReference type="PROSITE" id="PS50830"/>
    </source>
</evidence>
<dbReference type="Gene3D" id="2.40.50.90">
    <property type="match status" value="1"/>
</dbReference>